<comment type="caution">
    <text evidence="3">The sequence shown here is derived from an EMBL/GenBank/DDBJ whole genome shotgun (WGS) entry which is preliminary data.</text>
</comment>
<feature type="chain" id="PRO_5020870001" evidence="2">
    <location>
        <begin position="24"/>
        <end position="164"/>
    </location>
</feature>
<feature type="signal peptide" evidence="2">
    <location>
        <begin position="1"/>
        <end position="23"/>
    </location>
</feature>
<dbReference type="EMBL" id="PITI01001688">
    <property type="protein sequence ID" value="TBU00282.1"/>
    <property type="molecule type" value="Genomic_DNA"/>
</dbReference>
<reference evidence="3 4" key="1">
    <citation type="submission" date="2017-12" db="EMBL/GenBank/DDBJ databases">
        <authorList>
            <person name="Pombert J.-F."/>
            <person name="Haag K.L."/>
            <person name="Ebert D."/>
        </authorList>
    </citation>
    <scope>NUCLEOTIDE SEQUENCE [LARGE SCALE GENOMIC DNA]</scope>
    <source>
        <strain evidence="3">BE-OM-2</strain>
    </source>
</reference>
<evidence type="ECO:0000256" key="1">
    <source>
        <dbReference type="SAM" id="MobiDB-lite"/>
    </source>
</evidence>
<feature type="region of interest" description="Disordered" evidence="1">
    <location>
        <begin position="25"/>
        <end position="164"/>
    </location>
</feature>
<evidence type="ECO:0000313" key="4">
    <source>
        <dbReference type="Proteomes" id="UP000291404"/>
    </source>
</evidence>
<dbReference type="AlphaFoldDB" id="A0A4V6MVA2"/>
<keyword evidence="4" id="KW-1185">Reference proteome</keyword>
<feature type="compositionally biased region" description="Basic and acidic residues" evidence="1">
    <location>
        <begin position="126"/>
        <end position="147"/>
    </location>
</feature>
<keyword evidence="2" id="KW-0732">Signal</keyword>
<evidence type="ECO:0000256" key="2">
    <source>
        <dbReference type="SAM" id="SignalP"/>
    </source>
</evidence>
<gene>
    <name evidence="3" type="ORF">CWI36_1688p0010</name>
</gene>
<protein>
    <submittedName>
        <fullName evidence="3">Uncharacterized protein</fullName>
    </submittedName>
</protein>
<dbReference type="VEuPathDB" id="MicrosporidiaDB:CWI36_1688p0010"/>
<dbReference type="VEuPathDB" id="MicrosporidiaDB:CWI39_3313p0010"/>
<feature type="compositionally biased region" description="Basic and acidic residues" evidence="1">
    <location>
        <begin position="103"/>
        <end position="117"/>
    </location>
</feature>
<feature type="compositionally biased region" description="Basic and acidic residues" evidence="1">
    <location>
        <begin position="31"/>
        <end position="44"/>
    </location>
</feature>
<feature type="compositionally biased region" description="Basic and acidic residues" evidence="1">
    <location>
        <begin position="81"/>
        <end position="95"/>
    </location>
</feature>
<proteinExistence type="predicted"/>
<dbReference type="Proteomes" id="UP000291404">
    <property type="component" value="Unassembled WGS sequence"/>
</dbReference>
<evidence type="ECO:0000313" key="3">
    <source>
        <dbReference type="EMBL" id="TBU00282.1"/>
    </source>
</evidence>
<organism evidence="3 4">
    <name type="scientific">Hamiltosporidium magnivora</name>
    <dbReference type="NCBI Taxonomy" id="148818"/>
    <lineage>
        <taxon>Eukaryota</taxon>
        <taxon>Fungi</taxon>
        <taxon>Fungi incertae sedis</taxon>
        <taxon>Microsporidia</taxon>
        <taxon>Dubosqiidae</taxon>
        <taxon>Hamiltosporidium</taxon>
    </lineage>
</organism>
<accession>A0A4V6MVA2</accession>
<sequence>MEFFKTVSVILFYMVTYFRESLASMNGGGGDPKEKPTEPAKDASVKPAGNPGMQNHTGPASSGARAEGCRGDNARAGADSAKAESCRGDKARADSAKAGADSAKAESCRGDSARADSAKAGSCRGDSAKAESCRGDSAKADKARADSARAGGHNHGNCPYHGQC</sequence>
<name>A0A4V6MVA2_9MICR</name>